<comment type="caution">
    <text evidence="1">The sequence shown here is derived from an EMBL/GenBank/DDBJ whole genome shotgun (WGS) entry which is preliminary data.</text>
</comment>
<reference evidence="1 2" key="1">
    <citation type="submission" date="2021-02" db="EMBL/GenBank/DDBJ databases">
        <title>Plant Genome Project.</title>
        <authorList>
            <person name="Zhang R.-G."/>
        </authorList>
    </citation>
    <scope>NUCLEOTIDE SEQUENCE [LARGE SCALE GENOMIC DNA]</scope>
    <source>
        <tissue evidence="1">Leaves</tissue>
    </source>
</reference>
<organism evidence="1 2">
    <name type="scientific">Xanthoceras sorbifolium</name>
    <dbReference type="NCBI Taxonomy" id="99658"/>
    <lineage>
        <taxon>Eukaryota</taxon>
        <taxon>Viridiplantae</taxon>
        <taxon>Streptophyta</taxon>
        <taxon>Embryophyta</taxon>
        <taxon>Tracheophyta</taxon>
        <taxon>Spermatophyta</taxon>
        <taxon>Magnoliopsida</taxon>
        <taxon>eudicotyledons</taxon>
        <taxon>Gunneridae</taxon>
        <taxon>Pentapetalae</taxon>
        <taxon>rosids</taxon>
        <taxon>malvids</taxon>
        <taxon>Sapindales</taxon>
        <taxon>Sapindaceae</taxon>
        <taxon>Xanthoceroideae</taxon>
        <taxon>Xanthoceras</taxon>
    </lineage>
</organism>
<gene>
    <name evidence="1" type="ORF">JRO89_XS10G0182500</name>
</gene>
<proteinExistence type="predicted"/>
<dbReference type="Proteomes" id="UP000827721">
    <property type="component" value="Unassembled WGS sequence"/>
</dbReference>
<evidence type="ECO:0000313" key="2">
    <source>
        <dbReference type="Proteomes" id="UP000827721"/>
    </source>
</evidence>
<accession>A0ABQ8HJB5</accession>
<dbReference type="EMBL" id="JAFEMO010000010">
    <property type="protein sequence ID" value="KAH7561165.1"/>
    <property type="molecule type" value="Genomic_DNA"/>
</dbReference>
<name>A0ABQ8HJB5_9ROSI</name>
<keyword evidence="2" id="KW-1185">Reference proteome</keyword>
<sequence>MLLAMESIYGENIFILDGLRGLRTFQIHIDVEAPGKLSVTAKLNSSGDLKTRSEDSDEFMSVSPDVDLSAPRHYNDERCHENFPETCINVASVSVSMQGPTLSDCHASVSFAGNACRLILTCMMYNGMHNAPSASLVFAHFAGKDRRRHVGEECMTPELKLQILQVTQKIDALDFFLQERQNSSQLKHGEKQRVHDLINEILSVKEILRDAKQCPSCNGNLKN</sequence>
<evidence type="ECO:0000313" key="1">
    <source>
        <dbReference type="EMBL" id="KAH7561165.1"/>
    </source>
</evidence>
<protein>
    <submittedName>
        <fullName evidence="1">Uncharacterized protein</fullName>
    </submittedName>
</protein>